<organism evidence="2">
    <name type="scientific">Strongyloides ratti</name>
    <name type="common">Parasitic roundworm</name>
    <dbReference type="NCBI Taxonomy" id="34506"/>
    <lineage>
        <taxon>Eukaryota</taxon>
        <taxon>Metazoa</taxon>
        <taxon>Ecdysozoa</taxon>
        <taxon>Nematoda</taxon>
        <taxon>Chromadorea</taxon>
        <taxon>Rhabditida</taxon>
        <taxon>Tylenchina</taxon>
        <taxon>Panagrolaimomorpha</taxon>
        <taxon>Strongyloidoidea</taxon>
        <taxon>Strongyloididae</taxon>
        <taxon>Strongyloides</taxon>
    </lineage>
</organism>
<dbReference type="WormBase" id="SRAE_2000292800">
    <property type="protein sequence ID" value="SRP10972"/>
    <property type="gene ID" value="WBGene00263147"/>
</dbReference>
<dbReference type="WBParaSite" id="SRAE_2000292800.1">
    <property type="protein sequence ID" value="SRAE_2000292800.1"/>
    <property type="gene ID" value="WBGene00263147"/>
</dbReference>
<accession>A0A090LL69</accession>
<dbReference type="AlphaFoldDB" id="A0A090LL69"/>
<sequence>MKNLGKFSRKYFPRKMVNFYKIFSVTFIIYLFIIFHTTWSQQCKCHSDCPFGYGCNVRNGAYNCRPLCTCTFYDMFICGGNSQCYCQIDAIGVACYVCGSNSTEPSM</sequence>
<proteinExistence type="predicted"/>
<reference evidence="4" key="2">
    <citation type="submission" date="2020-12" db="UniProtKB">
        <authorList>
            <consortium name="WormBaseParasite"/>
        </authorList>
    </citation>
    <scope>IDENTIFICATION</scope>
</reference>
<reference evidence="2 3" key="1">
    <citation type="submission" date="2014-09" db="EMBL/GenBank/DDBJ databases">
        <authorList>
            <person name="Martin A.A."/>
        </authorList>
    </citation>
    <scope>NUCLEOTIDE SEQUENCE</scope>
    <source>
        <strain evidence="3">ED321</strain>
        <strain evidence="2">ED321 Heterogonic</strain>
    </source>
</reference>
<name>A0A090LL69_STRRB</name>
<evidence type="ECO:0000313" key="3">
    <source>
        <dbReference type="Proteomes" id="UP000035682"/>
    </source>
</evidence>
<dbReference type="GeneID" id="36380640"/>
<dbReference type="Proteomes" id="UP000035682">
    <property type="component" value="Unplaced"/>
</dbReference>
<keyword evidence="1" id="KW-0812">Transmembrane</keyword>
<protein>
    <submittedName>
        <fullName evidence="2 4">Uncharacterized protein</fullName>
    </submittedName>
</protein>
<evidence type="ECO:0000313" key="2">
    <source>
        <dbReference type="EMBL" id="CEF68270.1"/>
    </source>
</evidence>
<dbReference type="RefSeq" id="XP_024507470.1">
    <property type="nucleotide sequence ID" value="XM_024654061.1"/>
</dbReference>
<feature type="transmembrane region" description="Helical" evidence="1">
    <location>
        <begin position="20"/>
        <end position="39"/>
    </location>
</feature>
<gene>
    <name evidence="2 4 5" type="ORF">SRAE_2000292800</name>
</gene>
<dbReference type="CTD" id="36380640"/>
<keyword evidence="1" id="KW-1133">Transmembrane helix</keyword>
<evidence type="ECO:0000256" key="1">
    <source>
        <dbReference type="SAM" id="Phobius"/>
    </source>
</evidence>
<evidence type="ECO:0000313" key="4">
    <source>
        <dbReference type="WBParaSite" id="SRAE_2000292800.1"/>
    </source>
</evidence>
<keyword evidence="3" id="KW-1185">Reference proteome</keyword>
<dbReference type="EMBL" id="LN609529">
    <property type="protein sequence ID" value="CEF68270.1"/>
    <property type="molecule type" value="Genomic_DNA"/>
</dbReference>
<evidence type="ECO:0000313" key="5">
    <source>
        <dbReference type="WormBase" id="SRAE_2000292800"/>
    </source>
</evidence>
<keyword evidence="1" id="KW-0472">Membrane</keyword>